<dbReference type="SUPFAM" id="SSF54427">
    <property type="entry name" value="NTF2-like"/>
    <property type="match status" value="1"/>
</dbReference>
<gene>
    <name evidence="2" type="ORF">AVDCRST_MAG13-1633</name>
</gene>
<accession>A0A6J4SA98</accession>
<organism evidence="2">
    <name type="scientific">uncultured Solirubrobacteraceae bacterium</name>
    <dbReference type="NCBI Taxonomy" id="1162706"/>
    <lineage>
        <taxon>Bacteria</taxon>
        <taxon>Bacillati</taxon>
        <taxon>Actinomycetota</taxon>
        <taxon>Thermoleophilia</taxon>
        <taxon>Solirubrobacterales</taxon>
        <taxon>Solirubrobacteraceae</taxon>
        <taxon>environmental samples</taxon>
    </lineage>
</organism>
<evidence type="ECO:0000259" key="1">
    <source>
        <dbReference type="Pfam" id="PF12680"/>
    </source>
</evidence>
<dbReference type="EMBL" id="CADCVO010000259">
    <property type="protein sequence ID" value="CAA9489081.1"/>
    <property type="molecule type" value="Genomic_DNA"/>
</dbReference>
<sequence>MNAVERLWRALGRRDWDSAERQLHPSARISWPHTGEIFPDAEAYVTAFRLIPGTPRITVERFVADERHVGVLVSLQREDGERRCGGFYLLQEGRIASGTELWVVSGGREVPPYRR</sequence>
<feature type="domain" description="SnoaL-like" evidence="1">
    <location>
        <begin position="4"/>
        <end position="96"/>
    </location>
</feature>
<dbReference type="Gene3D" id="3.10.450.50">
    <property type="match status" value="1"/>
</dbReference>
<dbReference type="Pfam" id="PF12680">
    <property type="entry name" value="SnoaL_2"/>
    <property type="match status" value="1"/>
</dbReference>
<name>A0A6J4SA98_9ACTN</name>
<evidence type="ECO:0000313" key="2">
    <source>
        <dbReference type="EMBL" id="CAA9489081.1"/>
    </source>
</evidence>
<protein>
    <recommendedName>
        <fullName evidence="1">SnoaL-like domain-containing protein</fullName>
    </recommendedName>
</protein>
<dbReference type="AlphaFoldDB" id="A0A6J4SA98"/>
<dbReference type="InterPro" id="IPR037401">
    <property type="entry name" value="SnoaL-like"/>
</dbReference>
<dbReference type="InterPro" id="IPR032710">
    <property type="entry name" value="NTF2-like_dom_sf"/>
</dbReference>
<reference evidence="2" key="1">
    <citation type="submission" date="2020-02" db="EMBL/GenBank/DDBJ databases">
        <authorList>
            <person name="Meier V. D."/>
        </authorList>
    </citation>
    <scope>NUCLEOTIDE SEQUENCE</scope>
    <source>
        <strain evidence="2">AVDCRST_MAG13</strain>
    </source>
</reference>
<proteinExistence type="predicted"/>